<dbReference type="AlphaFoldDB" id="A0A9X3LH32"/>
<dbReference type="EMBL" id="JAMKBJ010000004">
    <property type="protein sequence ID" value="MCZ8536871.1"/>
    <property type="molecule type" value="Genomic_DNA"/>
</dbReference>
<proteinExistence type="predicted"/>
<name>A0A9X3LH32_9BACL</name>
<evidence type="ECO:0000313" key="1">
    <source>
        <dbReference type="EMBL" id="MCZ8536871.1"/>
    </source>
</evidence>
<comment type="caution">
    <text evidence="1">The sequence shown here is derived from an EMBL/GenBank/DDBJ whole genome shotgun (WGS) entry which is preliminary data.</text>
</comment>
<sequence length="81" mass="9345">MNNIDKRNRLDEEVFSYRVSKNNSLFINFKGKEIKIVKGKEAERLLSKIHAAETDKEIQLVLAKITGNFKHGNEKNSKKKA</sequence>
<evidence type="ECO:0000313" key="2">
    <source>
        <dbReference type="Proteomes" id="UP001152173"/>
    </source>
</evidence>
<reference evidence="1" key="1">
    <citation type="submission" date="2022-05" db="EMBL/GenBank/DDBJ databases">
        <authorList>
            <person name="Colautti A."/>
            <person name="Iacumin L."/>
        </authorList>
    </citation>
    <scope>NUCLEOTIDE SEQUENCE</scope>
    <source>
        <strain evidence="1">SK 55</strain>
    </source>
</reference>
<organism evidence="1 2">
    <name type="scientific">Paenisporosarcina quisquiliarum</name>
    <dbReference type="NCBI Taxonomy" id="365346"/>
    <lineage>
        <taxon>Bacteria</taxon>
        <taxon>Bacillati</taxon>
        <taxon>Bacillota</taxon>
        <taxon>Bacilli</taxon>
        <taxon>Bacillales</taxon>
        <taxon>Caryophanaceae</taxon>
        <taxon>Paenisporosarcina</taxon>
    </lineage>
</organism>
<dbReference type="RefSeq" id="WP_269925967.1">
    <property type="nucleotide sequence ID" value="NZ_JAMKBJ010000004.1"/>
</dbReference>
<gene>
    <name evidence="1" type="ORF">M9R32_06720</name>
</gene>
<protein>
    <submittedName>
        <fullName evidence="1">Uncharacterized protein</fullName>
    </submittedName>
</protein>
<accession>A0A9X3LH32</accession>
<keyword evidence="2" id="KW-1185">Reference proteome</keyword>
<dbReference type="Proteomes" id="UP001152173">
    <property type="component" value="Unassembled WGS sequence"/>
</dbReference>